<dbReference type="GO" id="GO:0005886">
    <property type="term" value="C:plasma membrane"/>
    <property type="evidence" value="ECO:0007669"/>
    <property type="project" value="UniProtKB-SubCell"/>
</dbReference>
<feature type="transmembrane region" description="Helical" evidence="6">
    <location>
        <begin position="64"/>
        <end position="83"/>
    </location>
</feature>
<keyword evidence="4 6" id="KW-1133">Transmembrane helix</keyword>
<evidence type="ECO:0000256" key="6">
    <source>
        <dbReference type="SAM" id="Phobius"/>
    </source>
</evidence>
<dbReference type="Pfam" id="PF00892">
    <property type="entry name" value="EamA"/>
    <property type="match status" value="2"/>
</dbReference>
<dbReference type="Proteomes" id="UP000032746">
    <property type="component" value="Chromosome"/>
</dbReference>
<dbReference type="PANTHER" id="PTHR32322:SF18">
    <property type="entry name" value="S-ADENOSYLMETHIONINE_S-ADENOSYLHOMOCYSTEINE TRANSPORTER"/>
    <property type="match status" value="1"/>
</dbReference>
<dbReference type="NCBIfam" id="NF008676">
    <property type="entry name" value="PRK11689.1"/>
    <property type="match status" value="1"/>
</dbReference>
<evidence type="ECO:0000256" key="2">
    <source>
        <dbReference type="ARBA" id="ARBA00022475"/>
    </source>
</evidence>
<feature type="transmembrane region" description="Helical" evidence="6">
    <location>
        <begin position="268"/>
        <end position="288"/>
    </location>
</feature>
<evidence type="ECO:0000256" key="5">
    <source>
        <dbReference type="ARBA" id="ARBA00023136"/>
    </source>
</evidence>
<feature type="transmembrane region" description="Helical" evidence="6">
    <location>
        <begin position="32"/>
        <end position="52"/>
    </location>
</feature>
<dbReference type="InterPro" id="IPR000620">
    <property type="entry name" value="EamA_dom"/>
</dbReference>
<evidence type="ECO:0000256" key="1">
    <source>
        <dbReference type="ARBA" id="ARBA00004651"/>
    </source>
</evidence>
<feature type="transmembrane region" description="Helical" evidence="6">
    <location>
        <begin position="95"/>
        <end position="113"/>
    </location>
</feature>
<dbReference type="RefSeq" id="WP_000089887.1">
    <property type="nucleotide sequence ID" value="NZ_AP031576.1"/>
</dbReference>
<dbReference type="AlphaFoldDB" id="A0A0D5YF22"/>
<dbReference type="InterPro" id="IPR037185">
    <property type="entry name" value="EmrE-like"/>
</dbReference>
<feature type="transmembrane region" description="Helical" evidence="6">
    <location>
        <begin position="183"/>
        <end position="205"/>
    </location>
</feature>
<keyword evidence="5 6" id="KW-0472">Membrane</keyword>
<proteinExistence type="predicted"/>
<evidence type="ECO:0000256" key="4">
    <source>
        <dbReference type="ARBA" id="ARBA00022989"/>
    </source>
</evidence>
<evidence type="ECO:0000256" key="3">
    <source>
        <dbReference type="ARBA" id="ARBA00022692"/>
    </source>
</evidence>
<evidence type="ECO:0000313" key="9">
    <source>
        <dbReference type="Proteomes" id="UP000032746"/>
    </source>
</evidence>
<keyword evidence="2" id="KW-1003">Cell membrane</keyword>
<feature type="transmembrane region" description="Helical" evidence="6">
    <location>
        <begin position="243"/>
        <end position="262"/>
    </location>
</feature>
<reference evidence="9" key="2">
    <citation type="submission" date="2015-03" db="EMBL/GenBank/DDBJ databases">
        <authorList>
            <person name="Gallagher L.A."/>
            <person name="Hayden H.S."/>
            <person name="Weiss E.J."/>
            <person name="Hager K.R."/>
            <person name="Ramage E."/>
            <person name="Radey M.R."/>
            <person name="Bydalek R."/>
            <person name="Manoil C."/>
            <person name="Miller S.I."/>
            <person name="Brittnacher M.J."/>
        </authorList>
    </citation>
    <scope>NUCLEOTIDE SEQUENCE [LARGE SCALE GENOMIC DNA]</scope>
    <source>
        <strain evidence="9">AB5075-UW</strain>
    </source>
</reference>
<dbReference type="InterPro" id="IPR050638">
    <property type="entry name" value="AA-Vitamin_Transporters"/>
</dbReference>
<feature type="transmembrane region" description="Helical" evidence="6">
    <location>
        <begin position="120"/>
        <end position="140"/>
    </location>
</feature>
<gene>
    <name evidence="8" type="ORF">ABUW_1156</name>
</gene>
<keyword evidence="3 6" id="KW-0812">Transmembrane</keyword>
<evidence type="ECO:0000259" key="7">
    <source>
        <dbReference type="Pfam" id="PF00892"/>
    </source>
</evidence>
<sequence length="302" mass="33792">MSRQISTLIGVSALLLWSTLVGLLRLSTESFGPIYTVTYVYTISAIILFLTYGLPDLKKVSKKFLILSSLLFVVFELCFAFSITLANSSEKSIEINIIFNMWPTLIIIMLAVLKEEKVNLLTILGVIVSFAGIVIINYHPNLNFIDNFSKNPISYLLIFLAAILWAVYCIYTKKQSNGTNAVSLYFILTAIALWILTLSTQGFHLPHAQGINGYIFVLINAVFFSMGYLAWNIGIIKGNMPVLIMLSYFSPIFSSAFSAFVLNSDLTINFWYGALTVTLGSLICWYSIRKNHVQHNQAKLAS</sequence>
<feature type="transmembrane region" description="Helical" evidence="6">
    <location>
        <begin position="211"/>
        <end position="231"/>
    </location>
</feature>
<protein>
    <submittedName>
        <fullName evidence="8">Transporter, drug/metabolite exporter family</fullName>
    </submittedName>
</protein>
<feature type="domain" description="EamA" evidence="7">
    <location>
        <begin position="154"/>
        <end position="283"/>
    </location>
</feature>
<feature type="transmembrane region" description="Helical" evidence="6">
    <location>
        <begin position="152"/>
        <end position="171"/>
    </location>
</feature>
<organism evidence="8 9">
    <name type="scientific">Acinetobacter baumannii</name>
    <dbReference type="NCBI Taxonomy" id="470"/>
    <lineage>
        <taxon>Bacteria</taxon>
        <taxon>Pseudomonadati</taxon>
        <taxon>Pseudomonadota</taxon>
        <taxon>Gammaproteobacteria</taxon>
        <taxon>Moraxellales</taxon>
        <taxon>Moraxellaceae</taxon>
        <taxon>Acinetobacter</taxon>
        <taxon>Acinetobacter calcoaceticus/baumannii complex</taxon>
    </lineage>
</organism>
<reference evidence="8 9" key="1">
    <citation type="journal article" date="2015" name="J. Bacteriol.">
        <title>Resources for Genetic and Genomic Analysis of Emerging Pathogen Acinetobacter baumannii.</title>
        <authorList>
            <person name="Gallagher L.A."/>
            <person name="Ramage E."/>
            <person name="Weiss E.J."/>
            <person name="Radey M."/>
            <person name="Hayden H.S."/>
            <person name="Held K.G."/>
            <person name="Huse H.K."/>
            <person name="Zurawski D.V."/>
            <person name="Brittnacher M.J."/>
            <person name="Manoil C."/>
        </authorList>
    </citation>
    <scope>NUCLEOTIDE SEQUENCE [LARGE SCALE GENOMIC DNA]</scope>
    <source>
        <strain evidence="8 9">AB5075-UW</strain>
    </source>
</reference>
<dbReference type="PANTHER" id="PTHR32322">
    <property type="entry name" value="INNER MEMBRANE TRANSPORTER"/>
    <property type="match status" value="1"/>
</dbReference>
<dbReference type="OMA" id="SAMTTIC"/>
<accession>A0A0D5YF22</accession>
<dbReference type="EMBL" id="CP008706">
    <property type="protein sequence ID" value="AKA30907.1"/>
    <property type="molecule type" value="Genomic_DNA"/>
</dbReference>
<dbReference type="SUPFAM" id="SSF103481">
    <property type="entry name" value="Multidrug resistance efflux transporter EmrE"/>
    <property type="match status" value="1"/>
</dbReference>
<feature type="transmembrane region" description="Helical" evidence="6">
    <location>
        <begin position="7"/>
        <end position="26"/>
    </location>
</feature>
<name>A0A0D5YF22_ACIBA</name>
<feature type="domain" description="EamA" evidence="7">
    <location>
        <begin position="8"/>
        <end position="137"/>
    </location>
</feature>
<dbReference type="PATRIC" id="fig|470.1314.peg.1167"/>
<evidence type="ECO:0000313" key="8">
    <source>
        <dbReference type="EMBL" id="AKA30907.1"/>
    </source>
</evidence>
<comment type="subcellular location">
    <subcellularLocation>
        <location evidence="1">Cell membrane</location>
        <topology evidence="1">Multi-pass membrane protein</topology>
    </subcellularLocation>
</comment>